<protein>
    <submittedName>
        <fullName evidence="2">Uncharacterized protein</fullName>
    </submittedName>
</protein>
<sequence>MPPGSPAPAPRTDAPHPHSTPFPHPIPDSKSPPPPAPARTHPTTRGVITPPHPTRGTPATGARERLPAQRKATQRSEALQQRTGKILGR</sequence>
<dbReference type="AlphaFoldDB" id="A0AAD6U7B3"/>
<dbReference type="EMBL" id="JARJCN010000016">
    <property type="protein sequence ID" value="KAJ7093457.1"/>
    <property type="molecule type" value="Genomic_DNA"/>
</dbReference>
<name>A0AAD6U7B3_9AGAR</name>
<evidence type="ECO:0000313" key="2">
    <source>
        <dbReference type="EMBL" id="KAJ7093457.1"/>
    </source>
</evidence>
<feature type="region of interest" description="Disordered" evidence="1">
    <location>
        <begin position="1"/>
        <end position="89"/>
    </location>
</feature>
<reference evidence="2" key="1">
    <citation type="submission" date="2023-03" db="EMBL/GenBank/DDBJ databases">
        <title>Massive genome expansion in bonnet fungi (Mycena s.s.) driven by repeated elements and novel gene families across ecological guilds.</title>
        <authorList>
            <consortium name="Lawrence Berkeley National Laboratory"/>
            <person name="Harder C.B."/>
            <person name="Miyauchi S."/>
            <person name="Viragh M."/>
            <person name="Kuo A."/>
            <person name="Thoen E."/>
            <person name="Andreopoulos B."/>
            <person name="Lu D."/>
            <person name="Skrede I."/>
            <person name="Drula E."/>
            <person name="Henrissat B."/>
            <person name="Morin E."/>
            <person name="Kohler A."/>
            <person name="Barry K."/>
            <person name="LaButti K."/>
            <person name="Morin E."/>
            <person name="Salamov A."/>
            <person name="Lipzen A."/>
            <person name="Mereny Z."/>
            <person name="Hegedus B."/>
            <person name="Baldrian P."/>
            <person name="Stursova M."/>
            <person name="Weitz H."/>
            <person name="Taylor A."/>
            <person name="Grigoriev I.V."/>
            <person name="Nagy L.G."/>
            <person name="Martin F."/>
            <person name="Kauserud H."/>
        </authorList>
    </citation>
    <scope>NUCLEOTIDE SEQUENCE</scope>
    <source>
        <strain evidence="2">CBHHK173m</strain>
    </source>
</reference>
<gene>
    <name evidence="2" type="ORF">B0H15DRAFT_947579</name>
</gene>
<feature type="compositionally biased region" description="Pro residues" evidence="1">
    <location>
        <begin position="18"/>
        <end position="37"/>
    </location>
</feature>
<comment type="caution">
    <text evidence="2">The sequence shown here is derived from an EMBL/GenBank/DDBJ whole genome shotgun (WGS) entry which is preliminary data.</text>
</comment>
<evidence type="ECO:0000256" key="1">
    <source>
        <dbReference type="SAM" id="MobiDB-lite"/>
    </source>
</evidence>
<proteinExistence type="predicted"/>
<organism evidence="2 3">
    <name type="scientific">Mycena belliarum</name>
    <dbReference type="NCBI Taxonomy" id="1033014"/>
    <lineage>
        <taxon>Eukaryota</taxon>
        <taxon>Fungi</taxon>
        <taxon>Dikarya</taxon>
        <taxon>Basidiomycota</taxon>
        <taxon>Agaricomycotina</taxon>
        <taxon>Agaricomycetes</taxon>
        <taxon>Agaricomycetidae</taxon>
        <taxon>Agaricales</taxon>
        <taxon>Marasmiineae</taxon>
        <taxon>Mycenaceae</taxon>
        <taxon>Mycena</taxon>
    </lineage>
</organism>
<dbReference type="Proteomes" id="UP001222325">
    <property type="component" value="Unassembled WGS sequence"/>
</dbReference>
<accession>A0AAD6U7B3</accession>
<keyword evidence="3" id="KW-1185">Reference proteome</keyword>
<evidence type="ECO:0000313" key="3">
    <source>
        <dbReference type="Proteomes" id="UP001222325"/>
    </source>
</evidence>